<dbReference type="EMBL" id="CAVLEF010000002">
    <property type="protein sequence ID" value="CAK1541845.1"/>
    <property type="molecule type" value="Genomic_DNA"/>
</dbReference>
<keyword evidence="12" id="KW-1185">Reference proteome</keyword>
<evidence type="ECO:0008006" key="13">
    <source>
        <dbReference type="Google" id="ProtNLM"/>
    </source>
</evidence>
<keyword evidence="4" id="KW-0337">GPI-anchor biosynthesis</keyword>
<dbReference type="GO" id="GO:0042765">
    <property type="term" value="C:GPI-anchor transamidase complex"/>
    <property type="evidence" value="ECO:0007669"/>
    <property type="project" value="InterPro"/>
</dbReference>
<keyword evidence="5 10" id="KW-0812">Transmembrane</keyword>
<comment type="similarity">
    <text evidence="3">Belongs to the PIGS family.</text>
</comment>
<evidence type="ECO:0000313" key="11">
    <source>
        <dbReference type="EMBL" id="CAK1541845.1"/>
    </source>
</evidence>
<sequence length="527" mass="59517">MSKHDKKPNNDESSRMWASASFVGVLIIIGVPLWWKTTEVFRVSLPYDKINSFDSDSHYISTELIILANDAPTADAIANHIRNSLHSDVIEINITKQILPDKLRETLDAVAEEQEAVEEIGGIFDLKKHNAFYVVQRNPLFQDVWIGGERLAFFRDGKAANNLMEALRKWIYEPSVLHGARSETADTARQVRFPAGNGYHVVLSVVNPKPQKLKVEFDAAEAVENYIGSFVDELKELHNITIKSQWLYLLDFDFQPKKTADTTKVGYHYAIRHERLHLLLTKLEERAATHVSELPTINLALYVTQCDMAPAFIYDTRDLKVESLTQAFMSPKWGGVVLGSPTLEECGDGTYRPRVAPIMGTFLAQLRKLIGITDKAPIRGGYLEVLRSVSPRRWEVDALLRLRTLEQVTSAERSLKSLAKLLGEISNIVINEDVGASINTAVENIQQARDWMAAGRLLDAYRASQRAFLAADTAFMDPSLLALLYFPDDQKYAIYIPLFLPIMFPVILSLKNLVLWFRGKTPKDKTE</sequence>
<dbReference type="Pfam" id="PF10510">
    <property type="entry name" value="PIG-S"/>
    <property type="match status" value="1"/>
</dbReference>
<evidence type="ECO:0000256" key="1">
    <source>
        <dbReference type="ARBA" id="ARBA00004477"/>
    </source>
</evidence>
<keyword evidence="6" id="KW-0256">Endoplasmic reticulum</keyword>
<proteinExistence type="inferred from homology"/>
<keyword evidence="8 10" id="KW-0472">Membrane</keyword>
<dbReference type="InterPro" id="IPR019540">
    <property type="entry name" value="PtdIno-glycan_biosynth_class_S"/>
</dbReference>
<evidence type="ECO:0000256" key="4">
    <source>
        <dbReference type="ARBA" id="ARBA00022502"/>
    </source>
</evidence>
<dbReference type="GO" id="GO:0016255">
    <property type="term" value="P:attachment of GPI anchor to protein"/>
    <property type="evidence" value="ECO:0007669"/>
    <property type="project" value="InterPro"/>
</dbReference>
<dbReference type="Proteomes" id="UP001497472">
    <property type="component" value="Unassembled WGS sequence"/>
</dbReference>
<dbReference type="PANTHER" id="PTHR21072:SF13">
    <property type="entry name" value="GPI TRANSAMIDASE COMPONENT PIG-S"/>
    <property type="match status" value="1"/>
</dbReference>
<protein>
    <recommendedName>
        <fullName evidence="13">GPI transamidase component PIG-S</fullName>
    </recommendedName>
</protein>
<evidence type="ECO:0000256" key="5">
    <source>
        <dbReference type="ARBA" id="ARBA00022692"/>
    </source>
</evidence>
<evidence type="ECO:0000256" key="6">
    <source>
        <dbReference type="ARBA" id="ARBA00022824"/>
    </source>
</evidence>
<evidence type="ECO:0000256" key="9">
    <source>
        <dbReference type="ARBA" id="ARBA00023180"/>
    </source>
</evidence>
<feature type="transmembrane region" description="Helical" evidence="10">
    <location>
        <begin position="16"/>
        <end position="35"/>
    </location>
</feature>
<evidence type="ECO:0000256" key="8">
    <source>
        <dbReference type="ARBA" id="ARBA00023136"/>
    </source>
</evidence>
<comment type="pathway">
    <text evidence="2">Glycolipid biosynthesis; glycosylphosphatidylinositol-anchor biosynthesis.</text>
</comment>
<evidence type="ECO:0000256" key="3">
    <source>
        <dbReference type="ARBA" id="ARBA00005316"/>
    </source>
</evidence>
<dbReference type="PANTHER" id="PTHR21072">
    <property type="entry name" value="GPI TRANSAMIDASE COMPONENT PIG-S"/>
    <property type="match status" value="1"/>
</dbReference>
<gene>
    <name evidence="11" type="ORF">LNINA_LOCUS1796</name>
</gene>
<dbReference type="GO" id="GO:0006506">
    <property type="term" value="P:GPI anchor biosynthetic process"/>
    <property type="evidence" value="ECO:0007669"/>
    <property type="project" value="UniProtKB-KW"/>
</dbReference>
<comment type="caution">
    <text evidence="11">The sequence shown here is derived from an EMBL/GenBank/DDBJ whole genome shotgun (WGS) entry which is preliminary data.</text>
</comment>
<name>A0AAV1IZX1_9NEOP</name>
<reference evidence="11 12" key="1">
    <citation type="submission" date="2023-11" db="EMBL/GenBank/DDBJ databases">
        <authorList>
            <person name="Okamura Y."/>
        </authorList>
    </citation>
    <scope>NUCLEOTIDE SEQUENCE [LARGE SCALE GENOMIC DNA]</scope>
</reference>
<evidence type="ECO:0000256" key="10">
    <source>
        <dbReference type="SAM" id="Phobius"/>
    </source>
</evidence>
<accession>A0AAV1IZX1</accession>
<evidence type="ECO:0000256" key="7">
    <source>
        <dbReference type="ARBA" id="ARBA00022989"/>
    </source>
</evidence>
<keyword evidence="9" id="KW-0325">Glycoprotein</keyword>
<feature type="transmembrane region" description="Helical" evidence="10">
    <location>
        <begin position="492"/>
        <end position="517"/>
    </location>
</feature>
<keyword evidence="7 10" id="KW-1133">Transmembrane helix</keyword>
<organism evidence="11 12">
    <name type="scientific">Leptosia nina</name>
    <dbReference type="NCBI Taxonomy" id="320188"/>
    <lineage>
        <taxon>Eukaryota</taxon>
        <taxon>Metazoa</taxon>
        <taxon>Ecdysozoa</taxon>
        <taxon>Arthropoda</taxon>
        <taxon>Hexapoda</taxon>
        <taxon>Insecta</taxon>
        <taxon>Pterygota</taxon>
        <taxon>Neoptera</taxon>
        <taxon>Endopterygota</taxon>
        <taxon>Lepidoptera</taxon>
        <taxon>Glossata</taxon>
        <taxon>Ditrysia</taxon>
        <taxon>Papilionoidea</taxon>
        <taxon>Pieridae</taxon>
        <taxon>Pierinae</taxon>
        <taxon>Leptosia</taxon>
    </lineage>
</organism>
<evidence type="ECO:0000256" key="2">
    <source>
        <dbReference type="ARBA" id="ARBA00004687"/>
    </source>
</evidence>
<dbReference type="AlphaFoldDB" id="A0AAV1IZX1"/>
<comment type="subcellular location">
    <subcellularLocation>
        <location evidence="1">Endoplasmic reticulum membrane</location>
        <topology evidence="1">Multi-pass membrane protein</topology>
    </subcellularLocation>
</comment>
<evidence type="ECO:0000313" key="12">
    <source>
        <dbReference type="Proteomes" id="UP001497472"/>
    </source>
</evidence>